<evidence type="ECO:0000256" key="5">
    <source>
        <dbReference type="ARBA" id="ARBA00022475"/>
    </source>
</evidence>
<gene>
    <name evidence="16" type="ORF">SAMN05421640_2595</name>
</gene>
<evidence type="ECO:0000313" key="16">
    <source>
        <dbReference type="EMBL" id="SNT16375.1"/>
    </source>
</evidence>
<evidence type="ECO:0000256" key="4">
    <source>
        <dbReference type="ARBA" id="ARBA00017504"/>
    </source>
</evidence>
<evidence type="ECO:0000256" key="9">
    <source>
        <dbReference type="ARBA" id="ARBA00022989"/>
    </source>
</evidence>
<feature type="transmembrane region" description="Helical" evidence="14">
    <location>
        <begin position="88"/>
        <end position="105"/>
    </location>
</feature>
<keyword evidence="17" id="KW-1185">Reference proteome</keyword>
<evidence type="ECO:0000256" key="3">
    <source>
        <dbReference type="ARBA" id="ARBA00006501"/>
    </source>
</evidence>
<keyword evidence="12 14" id="KW-0472">Membrane</keyword>
<sequence>MDYLYLKALHIIFVITWFAGLFYIVRLFIYHTEAIEKPEPDRSILSTQLALMSKKLWYIITWPSAVITIALGTSLLVSQPSWLKMPFMHVKLGFVLLLILYHLGCHGIFRQLQKGKARYSSTQLRIFNEAATIILFAIVFLIVLKNELSWIWGTMGLISFAIVLMVAVKLYKNLRKK</sequence>
<evidence type="ECO:0000256" key="15">
    <source>
        <dbReference type="PIRNR" id="PIRNR004638"/>
    </source>
</evidence>
<comment type="catalytic activity">
    <reaction evidence="13 14 15">
        <text>protoporphyrinogen IX + 3 A = protoporphyrin IX + 3 AH2</text>
        <dbReference type="Rhea" id="RHEA:62000"/>
        <dbReference type="ChEBI" id="CHEBI:13193"/>
        <dbReference type="ChEBI" id="CHEBI:17499"/>
        <dbReference type="ChEBI" id="CHEBI:57306"/>
        <dbReference type="ChEBI" id="CHEBI:57307"/>
    </reaction>
</comment>
<organism evidence="16 17">
    <name type="scientific">Ekhidna lutea</name>
    <dbReference type="NCBI Taxonomy" id="447679"/>
    <lineage>
        <taxon>Bacteria</taxon>
        <taxon>Pseudomonadati</taxon>
        <taxon>Bacteroidota</taxon>
        <taxon>Cytophagia</taxon>
        <taxon>Cytophagales</taxon>
        <taxon>Reichenbachiellaceae</taxon>
        <taxon>Ekhidna</taxon>
    </lineage>
</organism>
<dbReference type="PANTHER" id="PTHR40255">
    <property type="entry name" value="UPF0093 MEMBRANE PROTEIN SLR1790"/>
    <property type="match status" value="1"/>
</dbReference>
<dbReference type="Proteomes" id="UP000198393">
    <property type="component" value="Unassembled WGS sequence"/>
</dbReference>
<evidence type="ECO:0000256" key="11">
    <source>
        <dbReference type="ARBA" id="ARBA00023004"/>
    </source>
</evidence>
<comment type="similarity">
    <text evidence="3 14 15">Belongs to the HemJ family.</text>
</comment>
<dbReference type="RefSeq" id="WP_089357291.1">
    <property type="nucleotide sequence ID" value="NZ_FZPD01000004.1"/>
</dbReference>
<comment type="cofactor">
    <cofactor evidence="14 15">
        <name>heme b</name>
        <dbReference type="ChEBI" id="CHEBI:60344"/>
    </cofactor>
    <text evidence="14 15">Binds 1 heme b (iron(II)-protoporphyrin IX) group per subunit.</text>
</comment>
<dbReference type="EC" id="1.3.99.-" evidence="14 15"/>
<dbReference type="PIRSF" id="PIRSF004638">
    <property type="entry name" value="UCP004638"/>
    <property type="match status" value="1"/>
</dbReference>
<keyword evidence="8 14" id="KW-0479">Metal-binding</keyword>
<evidence type="ECO:0000256" key="2">
    <source>
        <dbReference type="ARBA" id="ARBA00005073"/>
    </source>
</evidence>
<dbReference type="Pfam" id="PF03653">
    <property type="entry name" value="UPF0093"/>
    <property type="match status" value="1"/>
</dbReference>
<dbReference type="PANTHER" id="PTHR40255:SF1">
    <property type="entry name" value="PROTOPORPHYRINOGEN IX OXIDASE"/>
    <property type="match status" value="1"/>
</dbReference>
<evidence type="ECO:0000256" key="6">
    <source>
        <dbReference type="ARBA" id="ARBA00022617"/>
    </source>
</evidence>
<keyword evidence="6 14" id="KW-0349">Heme</keyword>
<evidence type="ECO:0000256" key="14">
    <source>
        <dbReference type="HAMAP-Rule" id="MF_02239"/>
    </source>
</evidence>
<dbReference type="GO" id="GO:0005886">
    <property type="term" value="C:plasma membrane"/>
    <property type="evidence" value="ECO:0007669"/>
    <property type="project" value="UniProtKB-SubCell"/>
</dbReference>
<evidence type="ECO:0000256" key="8">
    <source>
        <dbReference type="ARBA" id="ARBA00022723"/>
    </source>
</evidence>
<proteinExistence type="inferred from homology"/>
<feature type="transmembrane region" description="Helical" evidence="14">
    <location>
        <begin position="6"/>
        <end position="29"/>
    </location>
</feature>
<feature type="transmembrane region" description="Helical" evidence="14">
    <location>
        <begin position="126"/>
        <end position="144"/>
    </location>
</feature>
<keyword evidence="5 14" id="KW-1003">Cell membrane</keyword>
<evidence type="ECO:0000313" key="17">
    <source>
        <dbReference type="Proteomes" id="UP000198393"/>
    </source>
</evidence>
<comment type="subunit">
    <text evidence="14">Homodimer.</text>
</comment>
<dbReference type="GO" id="GO:0006782">
    <property type="term" value="P:protoporphyrinogen IX biosynthetic process"/>
    <property type="evidence" value="ECO:0007669"/>
    <property type="project" value="UniProtKB-UniRule"/>
</dbReference>
<accession>A0A239KE97</accession>
<keyword evidence="11 14" id="KW-0408">Iron</keyword>
<evidence type="ECO:0000256" key="10">
    <source>
        <dbReference type="ARBA" id="ARBA00023002"/>
    </source>
</evidence>
<feature type="binding site" description="axial binding residue" evidence="14">
    <location>
        <position position="10"/>
    </location>
    <ligand>
        <name>heme</name>
        <dbReference type="ChEBI" id="CHEBI:30413"/>
    </ligand>
    <ligandPart>
        <name>Fe</name>
        <dbReference type="ChEBI" id="CHEBI:18248"/>
    </ligandPart>
</feature>
<dbReference type="EMBL" id="FZPD01000004">
    <property type="protein sequence ID" value="SNT16375.1"/>
    <property type="molecule type" value="Genomic_DNA"/>
</dbReference>
<evidence type="ECO:0000256" key="13">
    <source>
        <dbReference type="ARBA" id="ARBA00048390"/>
    </source>
</evidence>
<dbReference type="HAMAP" id="MF_02239">
    <property type="entry name" value="HemJ"/>
    <property type="match status" value="1"/>
</dbReference>
<dbReference type="UniPathway" id="UPA00251">
    <property type="reaction ID" value="UER00324"/>
</dbReference>
<evidence type="ECO:0000256" key="7">
    <source>
        <dbReference type="ARBA" id="ARBA00022692"/>
    </source>
</evidence>
<dbReference type="AlphaFoldDB" id="A0A239KE97"/>
<comment type="pathway">
    <text evidence="2 14 15">Porphyrin-containing compound metabolism; protoporphyrin-IX biosynthesis; protoporphyrin-IX from protoporphyrinogen-IX: step 1/1.</text>
</comment>
<protein>
    <recommendedName>
        <fullName evidence="4 14">Protoporphyrinogen IX oxidase</fullName>
        <shortName evidence="14">PPO</shortName>
        <ecNumber evidence="14 15">1.3.99.-</ecNumber>
    </recommendedName>
</protein>
<feature type="transmembrane region" description="Helical" evidence="14">
    <location>
        <begin position="56"/>
        <end position="76"/>
    </location>
</feature>
<name>A0A239KE97_EKHLU</name>
<dbReference type="InterPro" id="IPR005265">
    <property type="entry name" value="HemJ-like"/>
</dbReference>
<comment type="subcellular location">
    <subcellularLocation>
        <location evidence="1 14">Cell membrane</location>
        <topology evidence="1 14">Multi-pass membrane protein</topology>
    </subcellularLocation>
</comment>
<evidence type="ECO:0000256" key="1">
    <source>
        <dbReference type="ARBA" id="ARBA00004651"/>
    </source>
</evidence>
<dbReference type="OrthoDB" id="9800824at2"/>
<keyword evidence="9 14" id="KW-1133">Transmembrane helix</keyword>
<evidence type="ECO:0000256" key="12">
    <source>
        <dbReference type="ARBA" id="ARBA00023136"/>
    </source>
</evidence>
<comment type="function">
    <text evidence="14 15">Catalyzes the oxidation of protoporphyrinogen IX to protoporphyrin IX.</text>
</comment>
<feature type="transmembrane region" description="Helical" evidence="14">
    <location>
        <begin position="150"/>
        <end position="171"/>
    </location>
</feature>
<dbReference type="GO" id="GO:0046872">
    <property type="term" value="F:metal ion binding"/>
    <property type="evidence" value="ECO:0007669"/>
    <property type="project" value="UniProtKB-UniRule"/>
</dbReference>
<dbReference type="GO" id="GO:0070818">
    <property type="term" value="F:protoporphyrinogen oxidase activity"/>
    <property type="evidence" value="ECO:0007669"/>
    <property type="project" value="UniProtKB-UniRule"/>
</dbReference>
<reference evidence="16 17" key="1">
    <citation type="submission" date="2017-06" db="EMBL/GenBank/DDBJ databases">
        <authorList>
            <person name="Kim H.J."/>
            <person name="Triplett B.A."/>
        </authorList>
    </citation>
    <scope>NUCLEOTIDE SEQUENCE [LARGE SCALE GENOMIC DNA]</scope>
    <source>
        <strain evidence="16 17">DSM 19307</strain>
    </source>
</reference>
<keyword evidence="10 14" id="KW-0560">Oxidoreductase</keyword>
<feature type="binding site" description="axial binding residue" evidence="14">
    <location>
        <position position="91"/>
    </location>
    <ligand>
        <name>heme</name>
        <dbReference type="ChEBI" id="CHEBI:30413"/>
    </ligand>
    <ligandPart>
        <name>Fe</name>
        <dbReference type="ChEBI" id="CHEBI:18248"/>
    </ligandPart>
</feature>
<keyword evidence="7 14" id="KW-0812">Transmembrane</keyword>